<proteinExistence type="predicted"/>
<gene>
    <name evidence="3" type="ORF">BSTOLATCC_MIC52145</name>
</gene>
<evidence type="ECO:0000313" key="4">
    <source>
        <dbReference type="Proteomes" id="UP001162131"/>
    </source>
</evidence>
<evidence type="ECO:0000256" key="2">
    <source>
        <dbReference type="SAM" id="MobiDB-lite"/>
    </source>
</evidence>
<feature type="region of interest" description="Disordered" evidence="2">
    <location>
        <begin position="1"/>
        <end position="58"/>
    </location>
</feature>
<dbReference type="Proteomes" id="UP001162131">
    <property type="component" value="Unassembled WGS sequence"/>
</dbReference>
<sequence length="308" mass="36448">MAKLLTDPIVDVSDEKTPDQPSNSPKKSYHKRSQSTADKSFVIENMSPRKSKEIKGKQMWNAVQSRKELDKKIQAIQNRIKHLEKEETKAKKVIEMSNKRQGERKNVRGNHENHVQLKIDTKIKRDKDLEAKKQRISIENENRKNKLNETKNNLLQRNLTAKQKIKQQQETNENLTRSFMEKVKSENKEKAQLMYKAEKMTKHKRSLSARLDFQSKEINYIQKLEYEQKTQELQEGELERLEKMEEEIIERLKYTKCLERETLSKELSSSMVISRPFMTPTKLDDPLMNTQRIFFKQSPKSSILKKSI</sequence>
<feature type="coiled-coil region" evidence="1">
    <location>
        <begin position="66"/>
        <end position="93"/>
    </location>
</feature>
<protein>
    <submittedName>
        <fullName evidence="3">Uncharacterized protein</fullName>
    </submittedName>
</protein>
<keyword evidence="1" id="KW-0175">Coiled coil</keyword>
<reference evidence="3" key="1">
    <citation type="submission" date="2021-09" db="EMBL/GenBank/DDBJ databases">
        <authorList>
            <consortium name="AG Swart"/>
            <person name="Singh M."/>
            <person name="Singh A."/>
            <person name="Seah K."/>
            <person name="Emmerich C."/>
        </authorList>
    </citation>
    <scope>NUCLEOTIDE SEQUENCE</scope>
    <source>
        <strain evidence="3">ATCC30299</strain>
    </source>
</reference>
<name>A0AAU9K9W0_9CILI</name>
<feature type="coiled-coil region" evidence="1">
    <location>
        <begin position="129"/>
        <end position="178"/>
    </location>
</feature>
<dbReference type="AlphaFoldDB" id="A0AAU9K9W0"/>
<accession>A0AAU9K9W0</accession>
<comment type="caution">
    <text evidence="3">The sequence shown here is derived from an EMBL/GenBank/DDBJ whole genome shotgun (WGS) entry which is preliminary data.</text>
</comment>
<evidence type="ECO:0000256" key="1">
    <source>
        <dbReference type="SAM" id="Coils"/>
    </source>
</evidence>
<organism evidence="3 4">
    <name type="scientific">Blepharisma stoltei</name>
    <dbReference type="NCBI Taxonomy" id="1481888"/>
    <lineage>
        <taxon>Eukaryota</taxon>
        <taxon>Sar</taxon>
        <taxon>Alveolata</taxon>
        <taxon>Ciliophora</taxon>
        <taxon>Postciliodesmatophora</taxon>
        <taxon>Heterotrichea</taxon>
        <taxon>Heterotrichida</taxon>
        <taxon>Blepharismidae</taxon>
        <taxon>Blepharisma</taxon>
    </lineage>
</organism>
<dbReference type="EMBL" id="CAJZBQ010000052">
    <property type="protein sequence ID" value="CAG9330729.1"/>
    <property type="molecule type" value="Genomic_DNA"/>
</dbReference>
<keyword evidence="4" id="KW-1185">Reference proteome</keyword>
<evidence type="ECO:0000313" key="3">
    <source>
        <dbReference type="EMBL" id="CAG9330729.1"/>
    </source>
</evidence>